<dbReference type="GeneID" id="37047399"/>
<reference evidence="7 8" key="1">
    <citation type="journal article" date="2018" name="Mol. Biol. Evol.">
        <title>Broad Genomic Sampling Reveals a Smut Pathogenic Ancestry of the Fungal Clade Ustilaginomycotina.</title>
        <authorList>
            <person name="Kijpornyongpan T."/>
            <person name="Mondo S.J."/>
            <person name="Barry K."/>
            <person name="Sandor L."/>
            <person name="Lee J."/>
            <person name="Lipzen A."/>
            <person name="Pangilinan J."/>
            <person name="LaButti K."/>
            <person name="Hainaut M."/>
            <person name="Henrissat B."/>
            <person name="Grigoriev I.V."/>
            <person name="Spatafora J.W."/>
            <person name="Aime M.C."/>
        </authorList>
    </citation>
    <scope>NUCLEOTIDE SEQUENCE [LARGE SCALE GENOMIC DNA]</scope>
    <source>
        <strain evidence="7 8">MCA 4198</strain>
    </source>
</reference>
<keyword evidence="5" id="KW-0560">Oxidoreductase</keyword>
<accession>A0A316YU34</accession>
<name>A0A316YU34_9BASI</name>
<feature type="domain" description="FAD dependent oxidoreductase" evidence="6">
    <location>
        <begin position="12"/>
        <end position="422"/>
    </location>
</feature>
<dbReference type="GO" id="GO:0008115">
    <property type="term" value="F:sarcosine oxidase activity"/>
    <property type="evidence" value="ECO:0007669"/>
    <property type="project" value="TreeGrafter"/>
</dbReference>
<dbReference type="PANTHER" id="PTHR10961:SF15">
    <property type="entry name" value="FAD DEPENDENT OXIDOREDUCTASE DOMAIN-CONTAINING PROTEIN"/>
    <property type="match status" value="1"/>
</dbReference>
<dbReference type="Gene3D" id="3.50.50.60">
    <property type="entry name" value="FAD/NAD(P)-binding domain"/>
    <property type="match status" value="1"/>
</dbReference>
<dbReference type="SUPFAM" id="SSF51905">
    <property type="entry name" value="FAD/NAD(P)-binding domain"/>
    <property type="match status" value="1"/>
</dbReference>
<keyword evidence="4" id="KW-0274">FAD</keyword>
<gene>
    <name evidence="7" type="ORF">FA10DRAFT_436</name>
</gene>
<keyword evidence="3" id="KW-0285">Flavoprotein</keyword>
<evidence type="ECO:0000259" key="6">
    <source>
        <dbReference type="Pfam" id="PF01266"/>
    </source>
</evidence>
<evidence type="ECO:0000256" key="3">
    <source>
        <dbReference type="ARBA" id="ARBA00022630"/>
    </source>
</evidence>
<dbReference type="AlphaFoldDB" id="A0A316YU34"/>
<proteinExistence type="inferred from homology"/>
<evidence type="ECO:0000256" key="1">
    <source>
        <dbReference type="ARBA" id="ARBA00001974"/>
    </source>
</evidence>
<evidence type="ECO:0000313" key="8">
    <source>
        <dbReference type="Proteomes" id="UP000245768"/>
    </source>
</evidence>
<sequence length="487" mass="53571">MPSSSKATQTVNIVGAGVFGLSSALHLALDGFQVTLFDRNDLLATQYSSVINDGASCDMNKIVRTAYGGDTLIQSWANESLREWQKWDEERRKAGKEEPLLDLCGYARLDNAPQHRSYEAGHLAYCDANGTRHTQYDLTLDEDQRRAARDGWAAKMDAFTRPKGTIGVLDSTAGVVRAADACHYLARRLADELGVRFVTGETQGRFSHWLDGNSTSFVTADGRTHHADRVVMALGPWSAEHVPELRPNLEATAGSVMIFEIDAERTDLLARHDAAHMPILHIKPGHDIEVESDGGVYAFPHQGGLLKIGSRGVRYTNPSHDSLPYSRPITSVTSPSLAAVPRPAAIGVARFIANHFPHLVEPDESKGNALPIKLVRTRLCWYTDTYDKNFFICELPFRPGVVLCTGGSGHGFKFLPVLGQVTLDVIKGRQTALTDRFRWRTRPQQAREAVTAHSSLLYDHDLIAAANVPAERLFQAAVTPAETQARL</sequence>
<dbReference type="GO" id="GO:0050660">
    <property type="term" value="F:flavin adenine dinucleotide binding"/>
    <property type="evidence" value="ECO:0007669"/>
    <property type="project" value="InterPro"/>
</dbReference>
<dbReference type="EMBL" id="KZ819634">
    <property type="protein sequence ID" value="PWN92612.1"/>
    <property type="molecule type" value="Genomic_DNA"/>
</dbReference>
<dbReference type="InterPro" id="IPR006076">
    <property type="entry name" value="FAD-dep_OxRdtase"/>
</dbReference>
<evidence type="ECO:0000256" key="5">
    <source>
        <dbReference type="ARBA" id="ARBA00023002"/>
    </source>
</evidence>
<dbReference type="InParanoid" id="A0A316YU34"/>
<comment type="cofactor">
    <cofactor evidence="1">
        <name>FAD</name>
        <dbReference type="ChEBI" id="CHEBI:57692"/>
    </cofactor>
</comment>
<dbReference type="Proteomes" id="UP000245768">
    <property type="component" value="Unassembled WGS sequence"/>
</dbReference>
<dbReference type="InterPro" id="IPR045170">
    <property type="entry name" value="MTOX"/>
</dbReference>
<evidence type="ECO:0000313" key="7">
    <source>
        <dbReference type="EMBL" id="PWN92612.1"/>
    </source>
</evidence>
<dbReference type="PANTHER" id="PTHR10961">
    <property type="entry name" value="PEROXISOMAL SARCOSINE OXIDASE"/>
    <property type="match status" value="1"/>
</dbReference>
<dbReference type="STRING" id="215250.A0A316YU34"/>
<protein>
    <submittedName>
        <fullName evidence="7">FAD dependent oxidoreductase</fullName>
    </submittedName>
</protein>
<dbReference type="Pfam" id="PF01266">
    <property type="entry name" value="DAO"/>
    <property type="match status" value="1"/>
</dbReference>
<keyword evidence="8" id="KW-1185">Reference proteome</keyword>
<dbReference type="RefSeq" id="XP_025379810.1">
    <property type="nucleotide sequence ID" value="XM_025525483.1"/>
</dbReference>
<evidence type="ECO:0000256" key="4">
    <source>
        <dbReference type="ARBA" id="ARBA00022827"/>
    </source>
</evidence>
<dbReference type="InterPro" id="IPR036188">
    <property type="entry name" value="FAD/NAD-bd_sf"/>
</dbReference>
<organism evidence="7 8">
    <name type="scientific">Acaromyces ingoldii</name>
    <dbReference type="NCBI Taxonomy" id="215250"/>
    <lineage>
        <taxon>Eukaryota</taxon>
        <taxon>Fungi</taxon>
        <taxon>Dikarya</taxon>
        <taxon>Basidiomycota</taxon>
        <taxon>Ustilaginomycotina</taxon>
        <taxon>Exobasidiomycetes</taxon>
        <taxon>Exobasidiales</taxon>
        <taxon>Cryptobasidiaceae</taxon>
        <taxon>Acaromyces</taxon>
    </lineage>
</organism>
<dbReference type="Gene3D" id="3.30.9.10">
    <property type="entry name" value="D-Amino Acid Oxidase, subunit A, domain 2"/>
    <property type="match status" value="1"/>
</dbReference>
<comment type="similarity">
    <text evidence="2">Belongs to the MSOX/MTOX family.</text>
</comment>
<dbReference type="OrthoDB" id="2219495at2759"/>
<evidence type="ECO:0000256" key="2">
    <source>
        <dbReference type="ARBA" id="ARBA00010989"/>
    </source>
</evidence>